<protein>
    <recommendedName>
        <fullName evidence="2">C2 PI3K-type domain-containing protein</fullName>
    </recommendedName>
</protein>
<dbReference type="InterPro" id="IPR035892">
    <property type="entry name" value="C2_domain_sf"/>
</dbReference>
<proteinExistence type="inferred from homology"/>
<dbReference type="EMBL" id="KN824561">
    <property type="protein sequence ID" value="KIM19730.1"/>
    <property type="molecule type" value="Genomic_DNA"/>
</dbReference>
<reference evidence="4" key="2">
    <citation type="submission" date="2015-01" db="EMBL/GenBank/DDBJ databases">
        <title>Evolutionary Origins and Diversification of the Mycorrhizal Mutualists.</title>
        <authorList>
            <consortium name="DOE Joint Genome Institute"/>
            <consortium name="Mycorrhizal Genomics Consortium"/>
            <person name="Kohler A."/>
            <person name="Kuo A."/>
            <person name="Nagy L.G."/>
            <person name="Floudas D."/>
            <person name="Copeland A."/>
            <person name="Barry K.W."/>
            <person name="Cichocki N."/>
            <person name="Veneault-Fourrey C."/>
            <person name="LaButti K."/>
            <person name="Lindquist E.A."/>
            <person name="Lipzen A."/>
            <person name="Lundell T."/>
            <person name="Morin E."/>
            <person name="Murat C."/>
            <person name="Riley R."/>
            <person name="Ohm R."/>
            <person name="Sun H."/>
            <person name="Tunlid A."/>
            <person name="Henrissat B."/>
            <person name="Grigoriev I.V."/>
            <person name="Hibbett D.S."/>
            <person name="Martin F."/>
        </authorList>
    </citation>
    <scope>NUCLEOTIDE SEQUENCE [LARGE SCALE GENOMIC DNA]</scope>
    <source>
        <strain evidence="4">MAFF 305830</strain>
    </source>
</reference>
<dbReference type="HOGENOM" id="CLU_2518817_0_0_1"/>
<dbReference type="Proteomes" id="UP000054097">
    <property type="component" value="Unassembled WGS sequence"/>
</dbReference>
<dbReference type="AlphaFoldDB" id="A0A0C3A4Z1"/>
<dbReference type="STRING" id="933852.A0A0C3A4Z1"/>
<feature type="non-terminal residue" evidence="3">
    <location>
        <position position="85"/>
    </location>
</feature>
<keyword evidence="4" id="KW-1185">Reference proteome</keyword>
<dbReference type="SUPFAM" id="SSF49562">
    <property type="entry name" value="C2 domain (Calcium/lipid-binding domain, CaLB)"/>
    <property type="match status" value="1"/>
</dbReference>
<feature type="domain" description="C2 PI3K-type" evidence="2">
    <location>
        <begin position="37"/>
        <end position="85"/>
    </location>
</feature>
<evidence type="ECO:0000259" key="2">
    <source>
        <dbReference type="PROSITE" id="PS51547"/>
    </source>
</evidence>
<gene>
    <name evidence="3" type="ORF">M408DRAFT_34416</name>
</gene>
<dbReference type="InterPro" id="IPR002420">
    <property type="entry name" value="PI3K-type_C2_dom"/>
</dbReference>
<evidence type="ECO:0000313" key="4">
    <source>
        <dbReference type="Proteomes" id="UP000054097"/>
    </source>
</evidence>
<sequence>MDRDNNGKEFYFAKLSDLKVPVTFRMQLEGRRKPLSLTELLDKPELKFSGIQLPTLSDLYVTCQLVADNKPLTAPYRTSFKAFKN</sequence>
<evidence type="ECO:0000256" key="1">
    <source>
        <dbReference type="PROSITE-ProRule" id="PRU00880"/>
    </source>
</evidence>
<organism evidence="3 4">
    <name type="scientific">Serendipita vermifera MAFF 305830</name>
    <dbReference type="NCBI Taxonomy" id="933852"/>
    <lineage>
        <taxon>Eukaryota</taxon>
        <taxon>Fungi</taxon>
        <taxon>Dikarya</taxon>
        <taxon>Basidiomycota</taxon>
        <taxon>Agaricomycotina</taxon>
        <taxon>Agaricomycetes</taxon>
        <taxon>Sebacinales</taxon>
        <taxon>Serendipitaceae</taxon>
        <taxon>Serendipita</taxon>
    </lineage>
</organism>
<dbReference type="OrthoDB" id="67688at2759"/>
<evidence type="ECO:0000313" key="3">
    <source>
        <dbReference type="EMBL" id="KIM19730.1"/>
    </source>
</evidence>
<accession>A0A0C3A4Z1</accession>
<reference evidence="3 4" key="1">
    <citation type="submission" date="2014-04" db="EMBL/GenBank/DDBJ databases">
        <authorList>
            <consortium name="DOE Joint Genome Institute"/>
            <person name="Kuo A."/>
            <person name="Zuccaro A."/>
            <person name="Kohler A."/>
            <person name="Nagy L.G."/>
            <person name="Floudas D."/>
            <person name="Copeland A."/>
            <person name="Barry K.W."/>
            <person name="Cichocki N."/>
            <person name="Veneault-Fourrey C."/>
            <person name="LaButti K."/>
            <person name="Lindquist E.A."/>
            <person name="Lipzen A."/>
            <person name="Lundell T."/>
            <person name="Morin E."/>
            <person name="Murat C."/>
            <person name="Sun H."/>
            <person name="Tunlid A."/>
            <person name="Henrissat B."/>
            <person name="Grigoriev I.V."/>
            <person name="Hibbett D.S."/>
            <person name="Martin F."/>
            <person name="Nordberg H.P."/>
            <person name="Cantor M.N."/>
            <person name="Hua S.X."/>
        </authorList>
    </citation>
    <scope>NUCLEOTIDE SEQUENCE [LARGE SCALE GENOMIC DNA]</scope>
    <source>
        <strain evidence="3 4">MAFF 305830</strain>
    </source>
</reference>
<name>A0A0C3A4Z1_SERVB</name>
<dbReference type="PROSITE" id="PS51547">
    <property type="entry name" value="C2_PI3K"/>
    <property type="match status" value="1"/>
</dbReference>
<comment type="similarity">
    <text evidence="1">Belongs to the PI3/PI4-kinase family.</text>
</comment>